<dbReference type="PANTHER" id="PTHR15128">
    <property type="entry name" value="TAL1 SCL INTERRUPTING LOCUS"/>
    <property type="match status" value="1"/>
</dbReference>
<dbReference type="Proteomes" id="UP001321473">
    <property type="component" value="Unassembled WGS sequence"/>
</dbReference>
<dbReference type="InterPro" id="IPR057731">
    <property type="entry name" value="STIL_N"/>
</dbReference>
<dbReference type="Pfam" id="PF15253">
    <property type="entry name" value="STIL_N"/>
    <property type="match status" value="1"/>
</dbReference>
<dbReference type="GO" id="GO:0005815">
    <property type="term" value="C:microtubule organizing center"/>
    <property type="evidence" value="ECO:0007669"/>
    <property type="project" value="TreeGrafter"/>
</dbReference>
<feature type="compositionally biased region" description="Polar residues" evidence="1">
    <location>
        <begin position="478"/>
        <end position="492"/>
    </location>
</feature>
<proteinExistence type="predicted"/>
<evidence type="ECO:0000259" key="2">
    <source>
        <dbReference type="Pfam" id="PF15253"/>
    </source>
</evidence>
<feature type="domain" description="STIL N-terminal" evidence="2">
    <location>
        <begin position="19"/>
        <end position="352"/>
    </location>
</feature>
<dbReference type="GO" id="GO:0071539">
    <property type="term" value="P:protein localization to centrosome"/>
    <property type="evidence" value="ECO:0007669"/>
    <property type="project" value="TreeGrafter"/>
</dbReference>
<dbReference type="AlphaFoldDB" id="A0AAQ4EL95"/>
<reference evidence="3 4" key="1">
    <citation type="journal article" date="2023" name="Arcadia Sci">
        <title>De novo assembly of a long-read Amblyomma americanum tick genome.</title>
        <authorList>
            <person name="Chou S."/>
            <person name="Poskanzer K.E."/>
            <person name="Rollins M."/>
            <person name="Thuy-Boun P.S."/>
        </authorList>
    </citation>
    <scope>NUCLEOTIDE SEQUENCE [LARGE SCALE GENOMIC DNA]</scope>
    <source>
        <strain evidence="3">F_SG_1</strain>
        <tissue evidence="3">Salivary glands</tissue>
    </source>
</reference>
<feature type="region of interest" description="Disordered" evidence="1">
    <location>
        <begin position="632"/>
        <end position="665"/>
    </location>
</feature>
<protein>
    <recommendedName>
        <fullName evidence="2">STIL N-terminal domain-containing protein</fullName>
    </recommendedName>
</protein>
<evidence type="ECO:0000313" key="4">
    <source>
        <dbReference type="Proteomes" id="UP001321473"/>
    </source>
</evidence>
<accession>A0AAQ4EL95</accession>
<comment type="caution">
    <text evidence="3">The sequence shown here is derived from an EMBL/GenBank/DDBJ whole genome shotgun (WGS) entry which is preliminary data.</text>
</comment>
<dbReference type="GO" id="GO:0007224">
    <property type="term" value="P:smoothened signaling pathway"/>
    <property type="evidence" value="ECO:0007669"/>
    <property type="project" value="TreeGrafter"/>
</dbReference>
<dbReference type="GO" id="GO:0031023">
    <property type="term" value="P:microtubule organizing center organization"/>
    <property type="evidence" value="ECO:0007669"/>
    <property type="project" value="TreeGrafter"/>
</dbReference>
<evidence type="ECO:0000313" key="3">
    <source>
        <dbReference type="EMBL" id="KAK8775534.1"/>
    </source>
</evidence>
<dbReference type="EMBL" id="JARKHS020014002">
    <property type="protein sequence ID" value="KAK8775534.1"/>
    <property type="molecule type" value="Genomic_DNA"/>
</dbReference>
<gene>
    <name evidence="3" type="ORF">V5799_031119</name>
</gene>
<organism evidence="3 4">
    <name type="scientific">Amblyomma americanum</name>
    <name type="common">Lone star tick</name>
    <dbReference type="NCBI Taxonomy" id="6943"/>
    <lineage>
        <taxon>Eukaryota</taxon>
        <taxon>Metazoa</taxon>
        <taxon>Ecdysozoa</taxon>
        <taxon>Arthropoda</taxon>
        <taxon>Chelicerata</taxon>
        <taxon>Arachnida</taxon>
        <taxon>Acari</taxon>
        <taxon>Parasitiformes</taxon>
        <taxon>Ixodida</taxon>
        <taxon>Ixodoidea</taxon>
        <taxon>Ixodidae</taxon>
        <taxon>Amblyomminae</taxon>
        <taxon>Amblyomma</taxon>
    </lineage>
</organism>
<dbReference type="InterPro" id="IPR026123">
    <property type="entry name" value="STIL"/>
</dbReference>
<dbReference type="GO" id="GO:0007052">
    <property type="term" value="P:mitotic spindle organization"/>
    <property type="evidence" value="ECO:0007669"/>
    <property type="project" value="TreeGrafter"/>
</dbReference>
<keyword evidence="4" id="KW-1185">Reference proteome</keyword>
<name>A0AAQ4EL95_AMBAM</name>
<feature type="region of interest" description="Disordered" evidence="1">
    <location>
        <begin position="469"/>
        <end position="501"/>
    </location>
</feature>
<sequence>MEHSANKRSTANGDSSSFLWNQLVSGAPVVLGLDAYRPPSIRIKDQVLNAAFRTTLDKRVEQSVPSSLVGTVQFSAENDGIVVVLDQLPGCTPSPLRPNIVQVPCKFDKAAPGNSCGTSSKEEWLSKLTSFEDAWHYASLECGLGFNLAITADLAARTRGPSCDLTVAAVTPVLPLRLVPLFPIPVLRSGVQDALSSPHTAVVLDFGFVTLCGDHLCFHFKHQLEDGGFSFIGVWISGVASIEHPFIWLVCAQFATSQRLASRPKEIFAVCVLPSTTQPAAAAAVGVTSSQEVLFYNCLCPNPTSLCFQLWQGAATTSVARVPSASNKTISVNLEKVLSGTAAETFHAALKELLRTRAPMGAPLEQSNSTVAQDSWVPTPRPARNQAFNVAPTVPDISDCSMGLASGHSRSENMYANAGGAYAPGMNPLEAATQGFAAQCSNGAFSIQTAAVATEAIQYRAVATPAQSQGQQFGSSGNTAAAQFSPSQQHHWPSSAAEHHSTEGLVPTAVYDLIRHQDEQLQELRLQIQRLMNPVDEPDRLRTPDPTPQQLESELCRRATEKLTREAATMTETASSVRLVHRSVQTDKMVIEGSPANQRCTFCGHRQPAVPPVREVQERDIDYTIFFPEKSPHLVKQQLTPHRPSPRPAHLASQKEPPEPLPRPAFAHSRTADSLLTSAVSFRDDLFVPQDRAEKRGSKAAAETFIHPRLQYEEESRLGPSMPERSRDDLSMQVDRIAQKYCPEADLPPTPPRPTAKGGTPLSLASEAYLRNYGLASDAGPARGDAGDSMERILDISALKRLPKLL</sequence>
<dbReference type="PANTHER" id="PTHR15128:SF0">
    <property type="entry name" value="SCL-INTERRUPTING LOCUS PROTEIN"/>
    <property type="match status" value="1"/>
</dbReference>
<evidence type="ECO:0000256" key="1">
    <source>
        <dbReference type="SAM" id="MobiDB-lite"/>
    </source>
</evidence>